<evidence type="ECO:0000313" key="3">
    <source>
        <dbReference type="Proteomes" id="UP001165121"/>
    </source>
</evidence>
<feature type="compositionally biased region" description="Basic and acidic residues" evidence="1">
    <location>
        <begin position="21"/>
        <end position="32"/>
    </location>
</feature>
<dbReference type="AlphaFoldDB" id="A0A9W6Y6M3"/>
<feature type="compositionally biased region" description="Basic and acidic residues" evidence="1">
    <location>
        <begin position="113"/>
        <end position="126"/>
    </location>
</feature>
<protein>
    <submittedName>
        <fullName evidence="2">Unnamed protein product</fullName>
    </submittedName>
</protein>
<keyword evidence="3" id="KW-1185">Reference proteome</keyword>
<feature type="region of interest" description="Disordered" evidence="1">
    <location>
        <begin position="1"/>
        <end position="52"/>
    </location>
</feature>
<dbReference type="OrthoDB" id="127913at2759"/>
<dbReference type="Proteomes" id="UP001165121">
    <property type="component" value="Unassembled WGS sequence"/>
</dbReference>
<comment type="caution">
    <text evidence="2">The sequence shown here is derived from an EMBL/GenBank/DDBJ whole genome shotgun (WGS) entry which is preliminary data.</text>
</comment>
<organism evidence="2 3">
    <name type="scientific">Phytophthora fragariaefolia</name>
    <dbReference type="NCBI Taxonomy" id="1490495"/>
    <lineage>
        <taxon>Eukaryota</taxon>
        <taxon>Sar</taxon>
        <taxon>Stramenopiles</taxon>
        <taxon>Oomycota</taxon>
        <taxon>Peronosporomycetes</taxon>
        <taxon>Peronosporales</taxon>
        <taxon>Peronosporaceae</taxon>
        <taxon>Phytophthora</taxon>
    </lineage>
</organism>
<dbReference type="EMBL" id="BSXT01004368">
    <property type="protein sequence ID" value="GMF57552.1"/>
    <property type="molecule type" value="Genomic_DNA"/>
</dbReference>
<proteinExistence type="predicted"/>
<accession>A0A9W6Y6M3</accession>
<feature type="region of interest" description="Disordered" evidence="1">
    <location>
        <begin position="95"/>
        <end position="133"/>
    </location>
</feature>
<reference evidence="2" key="1">
    <citation type="submission" date="2023-04" db="EMBL/GenBank/DDBJ databases">
        <title>Phytophthora fragariaefolia NBRC 109709.</title>
        <authorList>
            <person name="Ichikawa N."/>
            <person name="Sato H."/>
            <person name="Tonouchi N."/>
        </authorList>
    </citation>
    <scope>NUCLEOTIDE SEQUENCE</scope>
    <source>
        <strain evidence="2">NBRC 109709</strain>
    </source>
</reference>
<gene>
    <name evidence="2" type="ORF">Pfra01_002457800</name>
</gene>
<evidence type="ECO:0000256" key="1">
    <source>
        <dbReference type="SAM" id="MobiDB-lite"/>
    </source>
</evidence>
<evidence type="ECO:0000313" key="2">
    <source>
        <dbReference type="EMBL" id="GMF57552.1"/>
    </source>
</evidence>
<name>A0A9W6Y6M3_9STRA</name>
<sequence>MPVPAPVIAQANTGMDDDVEVERHAGARERGSGDAPSTKNAGAGGKGESQETELMALISAMAERMDKLEQSNSKLGKTLAEKQNGLRRLYAAHQVQQAARELPPVHPPGQGHRGPDDGQGGREPEGHVPGIGYPDARQKKLAIRPFNGKELYVGLGSGILEWGTRFERQVLLAQAACGFTRTEFVKIDLL</sequence>